<keyword evidence="4" id="KW-0539">Nucleus</keyword>
<dbReference type="PROSITE" id="PS51005">
    <property type="entry name" value="NAC"/>
    <property type="match status" value="1"/>
</dbReference>
<proteinExistence type="predicted"/>
<evidence type="ECO:0000313" key="8">
    <source>
        <dbReference type="Proteomes" id="UP001454036"/>
    </source>
</evidence>
<protein>
    <submittedName>
        <fullName evidence="7">DNA-binding transcription factor</fullName>
    </submittedName>
</protein>
<feature type="domain" description="NAC" evidence="6">
    <location>
        <begin position="121"/>
        <end position="275"/>
    </location>
</feature>
<dbReference type="EMBL" id="BAABME010004434">
    <property type="protein sequence ID" value="GAA0162365.1"/>
    <property type="molecule type" value="Genomic_DNA"/>
</dbReference>
<evidence type="ECO:0000313" key="7">
    <source>
        <dbReference type="EMBL" id="GAA0162365.1"/>
    </source>
</evidence>
<evidence type="ECO:0000256" key="2">
    <source>
        <dbReference type="ARBA" id="ARBA00023125"/>
    </source>
</evidence>
<name>A0AAV3QIA2_LITER</name>
<feature type="region of interest" description="Disordered" evidence="5">
    <location>
        <begin position="279"/>
        <end position="307"/>
    </location>
</feature>
<keyword evidence="8" id="KW-1185">Reference proteome</keyword>
<feature type="compositionally biased region" description="Basic and acidic residues" evidence="5">
    <location>
        <begin position="279"/>
        <end position="299"/>
    </location>
</feature>
<dbReference type="Gene3D" id="2.170.150.80">
    <property type="entry name" value="NAC domain"/>
    <property type="match status" value="1"/>
</dbReference>
<keyword evidence="2 7" id="KW-0238">DNA-binding</keyword>
<dbReference type="PANTHER" id="PTHR31719:SF160">
    <property type="entry name" value="NAC TRANSCRIPTION FACTOR 29-LIKE"/>
    <property type="match status" value="1"/>
</dbReference>
<organism evidence="7 8">
    <name type="scientific">Lithospermum erythrorhizon</name>
    <name type="common">Purple gromwell</name>
    <name type="synonym">Lithospermum officinale var. erythrorhizon</name>
    <dbReference type="NCBI Taxonomy" id="34254"/>
    <lineage>
        <taxon>Eukaryota</taxon>
        <taxon>Viridiplantae</taxon>
        <taxon>Streptophyta</taxon>
        <taxon>Embryophyta</taxon>
        <taxon>Tracheophyta</taxon>
        <taxon>Spermatophyta</taxon>
        <taxon>Magnoliopsida</taxon>
        <taxon>eudicotyledons</taxon>
        <taxon>Gunneridae</taxon>
        <taxon>Pentapetalae</taxon>
        <taxon>asterids</taxon>
        <taxon>lamiids</taxon>
        <taxon>Boraginales</taxon>
        <taxon>Boraginaceae</taxon>
        <taxon>Boraginoideae</taxon>
        <taxon>Lithospermeae</taxon>
        <taxon>Lithospermum</taxon>
    </lineage>
</organism>
<evidence type="ECO:0000256" key="1">
    <source>
        <dbReference type="ARBA" id="ARBA00023015"/>
    </source>
</evidence>
<comment type="caution">
    <text evidence="7">The sequence shown here is derived from an EMBL/GenBank/DDBJ whole genome shotgun (WGS) entry which is preliminary data.</text>
</comment>
<evidence type="ECO:0000256" key="4">
    <source>
        <dbReference type="ARBA" id="ARBA00023242"/>
    </source>
</evidence>
<dbReference type="InterPro" id="IPR003441">
    <property type="entry name" value="NAC-dom"/>
</dbReference>
<evidence type="ECO:0000256" key="5">
    <source>
        <dbReference type="SAM" id="MobiDB-lite"/>
    </source>
</evidence>
<feature type="region of interest" description="Disordered" evidence="5">
    <location>
        <begin position="1"/>
        <end position="34"/>
    </location>
</feature>
<dbReference type="PANTHER" id="PTHR31719">
    <property type="entry name" value="NAC TRANSCRIPTION FACTOR 56"/>
    <property type="match status" value="1"/>
</dbReference>
<accession>A0AAV3QIA2</accession>
<reference evidence="7 8" key="1">
    <citation type="submission" date="2024-01" db="EMBL/GenBank/DDBJ databases">
        <title>The complete chloroplast genome sequence of Lithospermum erythrorhizon: insights into the phylogenetic relationship among Boraginaceae species and the maternal lineages of purple gromwells.</title>
        <authorList>
            <person name="Okada T."/>
            <person name="Watanabe K."/>
        </authorList>
    </citation>
    <scope>NUCLEOTIDE SEQUENCE [LARGE SCALE GENOMIC DNA]</scope>
</reference>
<sequence length="462" mass="53319">MTPTNHGSDLTNPPQNHTLNPLLNPTHNSTFVENPNGYYQETHNHHQTITTNVVNHHVTNNVASNNSTFVLNPNEYDQETHNHHQTITNNVANHVSNNVACHNDNVSDNMGLTKEEWPFEYPPGYRFCPEDEELIEYYLRRRIKDFKLPHSKIKDVDLYRTTPDKVTGEHEPVGDNEWYFFTPRDRKYRNGKRPNRAAAGTGYWKATGADKPINFKGEVVGFRKALVFYHGKAPKGVKTNWIMHEYKVNETTERQRLDEHDMRLDDWVLCRIYNKNDKGSRSCKTDIDNEPKSETDEHIPNSPNNIETHAQPEMVVEDKKPPHFNIPNMDFIEDHHYYDKFFADNDKELFFSNSIKNTLDSMFNYLPPNNDIQANDLRHGLFCPSPLIDNKIMNSWQESILLPVEQINNVSILQNNLNCLPPNINASRSNVHAPSQRADNVEHVALGDNAPDGSPSKKQKHV</sequence>
<gene>
    <name evidence="7" type="ORF">LIER_18470</name>
</gene>
<keyword evidence="3" id="KW-0804">Transcription</keyword>
<dbReference type="GO" id="GO:0006355">
    <property type="term" value="P:regulation of DNA-templated transcription"/>
    <property type="evidence" value="ECO:0007669"/>
    <property type="project" value="InterPro"/>
</dbReference>
<dbReference type="Proteomes" id="UP001454036">
    <property type="component" value="Unassembled WGS sequence"/>
</dbReference>
<keyword evidence="1" id="KW-0805">Transcription regulation</keyword>
<dbReference type="SUPFAM" id="SSF101941">
    <property type="entry name" value="NAC domain"/>
    <property type="match status" value="1"/>
</dbReference>
<evidence type="ECO:0000256" key="3">
    <source>
        <dbReference type="ARBA" id="ARBA00023163"/>
    </source>
</evidence>
<dbReference type="GO" id="GO:0003677">
    <property type="term" value="F:DNA binding"/>
    <property type="evidence" value="ECO:0007669"/>
    <property type="project" value="UniProtKB-KW"/>
</dbReference>
<dbReference type="Pfam" id="PF02365">
    <property type="entry name" value="NAM"/>
    <property type="match status" value="1"/>
</dbReference>
<dbReference type="InterPro" id="IPR036093">
    <property type="entry name" value="NAC_dom_sf"/>
</dbReference>
<evidence type="ECO:0000259" key="6">
    <source>
        <dbReference type="PROSITE" id="PS51005"/>
    </source>
</evidence>
<dbReference type="AlphaFoldDB" id="A0AAV3QIA2"/>